<dbReference type="Pfam" id="PF09603">
    <property type="entry name" value="Fib_succ_major"/>
    <property type="match status" value="1"/>
</dbReference>
<feature type="domain" description="Fibrobacter succinogenes major paralogous" evidence="2">
    <location>
        <begin position="444"/>
        <end position="632"/>
    </location>
</feature>
<dbReference type="InterPro" id="IPR011871">
    <property type="entry name" value="Fib_succ_major"/>
</dbReference>
<dbReference type="RefSeq" id="WP_023577780.1">
    <property type="nucleotide sequence ID" value="NZ_AVGG01000001.1"/>
</dbReference>
<evidence type="ECO:0000313" key="4">
    <source>
        <dbReference type="Proteomes" id="UP000018004"/>
    </source>
</evidence>
<keyword evidence="4" id="KW-1185">Reference proteome</keyword>
<reference evidence="3 4" key="1">
    <citation type="submission" date="2013-08" db="EMBL/GenBank/DDBJ databases">
        <title>Flavobacterium limnosediminis JC2902 genome sequencing.</title>
        <authorList>
            <person name="Lee K."/>
            <person name="Yi H."/>
            <person name="Park S."/>
            <person name="Chun J."/>
        </authorList>
    </citation>
    <scope>NUCLEOTIDE SEQUENCE [LARGE SCALE GENOMIC DNA]</scope>
    <source>
        <strain evidence="3 4">JC2902</strain>
    </source>
</reference>
<feature type="signal peptide" evidence="1">
    <location>
        <begin position="1"/>
        <end position="23"/>
    </location>
</feature>
<feature type="chain" id="PRO_5004751226" description="Fibrobacter succinogenes major paralogous domain-containing protein" evidence="1">
    <location>
        <begin position="24"/>
        <end position="633"/>
    </location>
</feature>
<name>V6ST29_9FLAO</name>
<evidence type="ECO:0000259" key="2">
    <source>
        <dbReference type="Pfam" id="PF09603"/>
    </source>
</evidence>
<evidence type="ECO:0000313" key="3">
    <source>
        <dbReference type="EMBL" id="ESU29599.1"/>
    </source>
</evidence>
<evidence type="ECO:0000256" key="1">
    <source>
        <dbReference type="SAM" id="SignalP"/>
    </source>
</evidence>
<dbReference type="AlphaFoldDB" id="V6ST29"/>
<keyword evidence="1" id="KW-0732">Signal</keyword>
<dbReference type="PATRIC" id="fig|1341181.4.peg.66"/>
<dbReference type="NCBIfam" id="TIGR02145">
    <property type="entry name" value="Fib_succ_major"/>
    <property type="match status" value="1"/>
</dbReference>
<dbReference type="eggNOG" id="COG1293">
    <property type="taxonomic scope" value="Bacteria"/>
</dbReference>
<protein>
    <recommendedName>
        <fullName evidence="2">Fibrobacter succinogenes major paralogous domain-containing protein</fullName>
    </recommendedName>
</protein>
<comment type="caution">
    <text evidence="3">The sequence shown here is derived from an EMBL/GenBank/DDBJ whole genome shotgun (WGS) entry which is preliminary data.</text>
</comment>
<organism evidence="3 4">
    <name type="scientific">Flavobacterium limnosediminis JC2902</name>
    <dbReference type="NCBI Taxonomy" id="1341181"/>
    <lineage>
        <taxon>Bacteria</taxon>
        <taxon>Pseudomonadati</taxon>
        <taxon>Bacteroidota</taxon>
        <taxon>Flavobacteriia</taxon>
        <taxon>Flavobacteriales</taxon>
        <taxon>Flavobacteriaceae</taxon>
        <taxon>Flavobacterium</taxon>
    </lineage>
</organism>
<dbReference type="EMBL" id="AVGG01000001">
    <property type="protein sequence ID" value="ESU29599.1"/>
    <property type="molecule type" value="Genomic_DNA"/>
</dbReference>
<gene>
    <name evidence="3" type="ORF">FLJC2902T_00690</name>
</gene>
<dbReference type="Proteomes" id="UP000018004">
    <property type="component" value="Unassembled WGS sequence"/>
</dbReference>
<accession>V6ST29</accession>
<dbReference type="STRING" id="1341181.FLJC2902T_00690"/>
<dbReference type="eggNOG" id="COG4704">
    <property type="taxonomic scope" value="Bacteria"/>
</dbReference>
<dbReference type="PROSITE" id="PS51257">
    <property type="entry name" value="PROKAR_LIPOPROTEIN"/>
    <property type="match status" value="1"/>
</dbReference>
<sequence length="633" mass="69413">MRKYLLKSLVLFIAAMAVMVSCSKDDAKENEQIDQNGGEVFRYQAVTINLNGVDLSQNEYEATFAGEQVILKKSGVNTLIFAVSPNAPLGKTDLVISSLNSATIHYDVKDTALTDTPENTLSPFLGSLDNYTNEVGVSTFPEYQTSLGLISAFNSFYTDADAEQKEVMAKLYKANKASFDYIMMSGINGITGRFTPTDFATVSLDLFRACVEGVVIGAAVIGVSNWFISNPPLFTAIKIVGAVLAGVALGLCAERLRDFLVAKSNAVKLSFSSLFGTNDRSSFVSFQNDVSLVAPINTYRRSVDMSDAESDNTLMTLFFGSYAIYNDTLNTINNAIDYINNYNPFDDIPNLVTRQIPVTSQAEQEVMTQEIFQKLELSVNHPNLEIVSKSLQSNGQLNMKIKIIGTPSSLPVESFLNYSYSDEFSSFSGTLPIKVGNEELIQEVVIGTQTWMLKNLNVSTYRNGDIIPQVQDPTQWRNLTTGAWCYYENNSANGPVYGKLYNRYAVNDSRGLAPVGWHIPSDDDWLTLVNNLGGINVAGDKMKEVGSTHWTSLNANATNSSGFTGLGCGFTNGYGFLSINEITLMWSSSPSPVEGYTDRYWVLDDENSKCKPSNSNSVTTPSNSGYSVRCMKD</sequence>
<proteinExistence type="predicted"/>